<evidence type="ECO:0000256" key="2">
    <source>
        <dbReference type="ARBA" id="ARBA00004141"/>
    </source>
</evidence>
<dbReference type="Pfam" id="PF00211">
    <property type="entry name" value="Guanylate_cyc"/>
    <property type="match status" value="1"/>
</dbReference>
<dbReference type="GO" id="GO:0005524">
    <property type="term" value="F:ATP binding"/>
    <property type="evidence" value="ECO:0007669"/>
    <property type="project" value="UniProtKB-KW"/>
</dbReference>
<keyword evidence="10 12" id="KW-0472">Membrane</keyword>
<dbReference type="EC" id="4.6.1.1" evidence="3"/>
<dbReference type="PANTHER" id="PTHR45627">
    <property type="entry name" value="ADENYLATE CYCLASE TYPE 1"/>
    <property type="match status" value="1"/>
</dbReference>
<dbReference type="InterPro" id="IPR029787">
    <property type="entry name" value="Nucleotide_cyclase"/>
</dbReference>
<evidence type="ECO:0000259" key="13">
    <source>
        <dbReference type="PROSITE" id="PS50125"/>
    </source>
</evidence>
<feature type="transmembrane region" description="Helical" evidence="12">
    <location>
        <begin position="73"/>
        <end position="92"/>
    </location>
</feature>
<feature type="transmembrane region" description="Helical" evidence="12">
    <location>
        <begin position="128"/>
        <end position="147"/>
    </location>
</feature>
<sequence length="339" mass="39318">MPFVKDYNASLRRVMTKTNIFDFKPLFVRNQSFFDTVANGLTTCSALFGFSSELMEKFYNVTKRTSDIRRLRFQVEINLLLAMSASIEQILVAKHIDLYSNVMLLLPFIICSFLLFRIRNNSRTITVEYVSIILAVLNVLITYNVHLKKGHINQWLHRYNFILLTSTIIISPMRIGHCLILGGLLVMMSERIRLMASRIDPIPSKYCKNEASDTGPICLEETHNNLYFVFALYIRISFEMRNRAAFVRTLQTVQAKAKLETNLKMEQRWIEAIMPRIVCTEYLEFLNSTKFLVDHYPMYSRQFDNVSILFSDLVGFTSMSSTKTASQVVSLYQFTSSQN</sequence>
<keyword evidence="6" id="KW-0547">Nucleotide-binding</keyword>
<evidence type="ECO:0000256" key="10">
    <source>
        <dbReference type="ARBA" id="ARBA00023136"/>
    </source>
</evidence>
<evidence type="ECO:0000256" key="12">
    <source>
        <dbReference type="SAM" id="Phobius"/>
    </source>
</evidence>
<dbReference type="EMBL" id="JBJKFK010008137">
    <property type="protein sequence ID" value="KAL3307161.1"/>
    <property type="molecule type" value="Genomic_DNA"/>
</dbReference>
<keyword evidence="5" id="KW-0479">Metal-binding</keyword>
<comment type="catalytic activity">
    <reaction evidence="1">
        <text>ATP = 3',5'-cyclic AMP + diphosphate</text>
        <dbReference type="Rhea" id="RHEA:15389"/>
        <dbReference type="ChEBI" id="CHEBI:30616"/>
        <dbReference type="ChEBI" id="CHEBI:33019"/>
        <dbReference type="ChEBI" id="CHEBI:58165"/>
        <dbReference type="EC" id="4.6.1.1"/>
    </reaction>
</comment>
<reference evidence="14 15" key="1">
    <citation type="submission" date="2024-11" db="EMBL/GenBank/DDBJ databases">
        <title>Adaptive evolution of stress response genes in parasites aligns with host niche diversity.</title>
        <authorList>
            <person name="Hahn C."/>
            <person name="Resl P."/>
        </authorList>
    </citation>
    <scope>NUCLEOTIDE SEQUENCE [LARGE SCALE GENOMIC DNA]</scope>
    <source>
        <strain evidence="14">EGGRZ-B1_66</strain>
        <tissue evidence="14">Body</tissue>
    </source>
</reference>
<dbReference type="SUPFAM" id="SSF55073">
    <property type="entry name" value="Nucleotide cyclase"/>
    <property type="match status" value="1"/>
</dbReference>
<dbReference type="Proteomes" id="UP001626550">
    <property type="component" value="Unassembled WGS sequence"/>
</dbReference>
<evidence type="ECO:0000256" key="7">
    <source>
        <dbReference type="ARBA" id="ARBA00022840"/>
    </source>
</evidence>
<dbReference type="GO" id="GO:0046872">
    <property type="term" value="F:metal ion binding"/>
    <property type="evidence" value="ECO:0007669"/>
    <property type="project" value="UniProtKB-KW"/>
</dbReference>
<keyword evidence="4 12" id="KW-0812">Transmembrane</keyword>
<protein>
    <recommendedName>
        <fullName evidence="3">adenylate cyclase</fullName>
        <ecNumber evidence="3">4.6.1.1</ecNumber>
    </recommendedName>
</protein>
<dbReference type="PROSITE" id="PS50125">
    <property type="entry name" value="GUANYLATE_CYCLASE_2"/>
    <property type="match status" value="1"/>
</dbReference>
<comment type="subcellular location">
    <subcellularLocation>
        <location evidence="2">Membrane</location>
        <topology evidence="2">Multi-pass membrane protein</topology>
    </subcellularLocation>
</comment>
<dbReference type="InterPro" id="IPR001054">
    <property type="entry name" value="A/G_cyclase"/>
</dbReference>
<evidence type="ECO:0000313" key="15">
    <source>
        <dbReference type="Proteomes" id="UP001626550"/>
    </source>
</evidence>
<evidence type="ECO:0000256" key="6">
    <source>
        <dbReference type="ARBA" id="ARBA00022741"/>
    </source>
</evidence>
<organism evidence="14 15">
    <name type="scientific">Cichlidogyrus casuarinus</name>
    <dbReference type="NCBI Taxonomy" id="1844966"/>
    <lineage>
        <taxon>Eukaryota</taxon>
        <taxon>Metazoa</taxon>
        <taxon>Spiralia</taxon>
        <taxon>Lophotrochozoa</taxon>
        <taxon>Platyhelminthes</taxon>
        <taxon>Monogenea</taxon>
        <taxon>Monopisthocotylea</taxon>
        <taxon>Dactylogyridea</taxon>
        <taxon>Ancyrocephalidae</taxon>
        <taxon>Cichlidogyrus</taxon>
    </lineage>
</organism>
<keyword evidence="15" id="KW-1185">Reference proteome</keyword>
<keyword evidence="8" id="KW-0460">Magnesium</keyword>
<feature type="transmembrane region" description="Helical" evidence="12">
    <location>
        <begin position="98"/>
        <end position="116"/>
    </location>
</feature>
<evidence type="ECO:0000256" key="4">
    <source>
        <dbReference type="ARBA" id="ARBA00022692"/>
    </source>
</evidence>
<evidence type="ECO:0000256" key="5">
    <source>
        <dbReference type="ARBA" id="ARBA00022723"/>
    </source>
</evidence>
<evidence type="ECO:0000256" key="1">
    <source>
        <dbReference type="ARBA" id="ARBA00001593"/>
    </source>
</evidence>
<evidence type="ECO:0000256" key="8">
    <source>
        <dbReference type="ARBA" id="ARBA00022842"/>
    </source>
</evidence>
<gene>
    <name evidence="14" type="primary">ADCY3</name>
    <name evidence="14" type="ORF">Ciccas_014332</name>
</gene>
<evidence type="ECO:0000256" key="11">
    <source>
        <dbReference type="ARBA" id="ARBA00023239"/>
    </source>
</evidence>
<dbReference type="PANTHER" id="PTHR45627:SF8">
    <property type="entry name" value="ADENYLATE CYCLASE TYPE 9"/>
    <property type="match status" value="1"/>
</dbReference>
<dbReference type="Gene3D" id="3.30.70.1230">
    <property type="entry name" value="Nucleotide cyclase"/>
    <property type="match status" value="1"/>
</dbReference>
<proteinExistence type="predicted"/>
<keyword evidence="9 12" id="KW-1133">Transmembrane helix</keyword>
<dbReference type="GO" id="GO:0004016">
    <property type="term" value="F:adenylate cyclase activity"/>
    <property type="evidence" value="ECO:0007669"/>
    <property type="project" value="UniProtKB-EC"/>
</dbReference>
<feature type="domain" description="Guanylate cyclase" evidence="13">
    <location>
        <begin position="307"/>
        <end position="333"/>
    </location>
</feature>
<dbReference type="GO" id="GO:0016020">
    <property type="term" value="C:membrane"/>
    <property type="evidence" value="ECO:0007669"/>
    <property type="project" value="UniProtKB-SubCell"/>
</dbReference>
<evidence type="ECO:0000256" key="9">
    <source>
        <dbReference type="ARBA" id="ARBA00022989"/>
    </source>
</evidence>
<keyword evidence="11" id="KW-0456">Lyase</keyword>
<name>A0ABD2PN64_9PLAT</name>
<evidence type="ECO:0000313" key="14">
    <source>
        <dbReference type="EMBL" id="KAL3307161.1"/>
    </source>
</evidence>
<feature type="transmembrane region" description="Helical" evidence="12">
    <location>
        <begin position="159"/>
        <end position="188"/>
    </location>
</feature>
<accession>A0ABD2PN64</accession>
<dbReference type="AlphaFoldDB" id="A0ABD2PN64"/>
<comment type="caution">
    <text evidence="14">The sequence shown here is derived from an EMBL/GenBank/DDBJ whole genome shotgun (WGS) entry which is preliminary data.</text>
</comment>
<evidence type="ECO:0000256" key="3">
    <source>
        <dbReference type="ARBA" id="ARBA00012201"/>
    </source>
</evidence>
<keyword evidence="7" id="KW-0067">ATP-binding</keyword>